<dbReference type="Proteomes" id="UP000518255">
    <property type="component" value="Unassembled WGS sequence"/>
</dbReference>
<dbReference type="GO" id="GO:0003723">
    <property type="term" value="F:RNA binding"/>
    <property type="evidence" value="ECO:0007669"/>
    <property type="project" value="InterPro"/>
</dbReference>
<evidence type="ECO:0000256" key="4">
    <source>
        <dbReference type="ARBA" id="ARBA00031870"/>
    </source>
</evidence>
<dbReference type="InterPro" id="IPR050188">
    <property type="entry name" value="RluA_PseudoU_synthase"/>
</dbReference>
<dbReference type="EMBL" id="JACIUY010000048">
    <property type="protein sequence ID" value="MBB1085837.1"/>
    <property type="molecule type" value="Genomic_DNA"/>
</dbReference>
<organism evidence="8 9">
    <name type="scientific">Limosilactobacillus fastidiosus</name>
    <dbReference type="NCBI Taxonomy" id="2759855"/>
    <lineage>
        <taxon>Bacteria</taxon>
        <taxon>Bacillati</taxon>
        <taxon>Bacillota</taxon>
        <taxon>Bacilli</taxon>
        <taxon>Lactobacillales</taxon>
        <taxon>Lactobacillaceae</taxon>
        <taxon>Limosilactobacillus</taxon>
    </lineage>
</organism>
<dbReference type="AlphaFoldDB" id="A0A7W3TYZ7"/>
<dbReference type="InterPro" id="IPR020103">
    <property type="entry name" value="PsdUridine_synth_cat_dom_sf"/>
</dbReference>
<dbReference type="InterPro" id="IPR006224">
    <property type="entry name" value="PsdUridine_synth_RluA-like_CS"/>
</dbReference>
<dbReference type="Gene3D" id="3.30.2350.10">
    <property type="entry name" value="Pseudouridine synthase"/>
    <property type="match status" value="1"/>
</dbReference>
<comment type="caution">
    <text evidence="8">The sequence shown here is derived from an EMBL/GenBank/DDBJ whole genome shotgun (WGS) entry which is preliminary data.</text>
</comment>
<feature type="domain" description="Pseudouridine synthase RsuA/RluA-like" evidence="6">
    <location>
        <begin position="97"/>
        <end position="242"/>
    </location>
</feature>
<keyword evidence="10" id="KW-1185">Reference proteome</keyword>
<evidence type="ECO:0000313" key="10">
    <source>
        <dbReference type="Proteomes" id="UP000544052"/>
    </source>
</evidence>
<dbReference type="GO" id="GO:0140098">
    <property type="term" value="F:catalytic activity, acting on RNA"/>
    <property type="evidence" value="ECO:0007669"/>
    <property type="project" value="UniProtKB-ARBA"/>
</dbReference>
<comment type="similarity">
    <text evidence="2">Belongs to the pseudouridine synthase RluA family.</text>
</comment>
<evidence type="ECO:0000313" key="8">
    <source>
        <dbReference type="EMBL" id="MBB1085837.1"/>
    </source>
</evidence>
<evidence type="ECO:0000256" key="5">
    <source>
        <dbReference type="ARBA" id="ARBA00033164"/>
    </source>
</evidence>
<dbReference type="Proteomes" id="UP000544052">
    <property type="component" value="Unassembled WGS sequence"/>
</dbReference>
<dbReference type="Pfam" id="PF00849">
    <property type="entry name" value="PseudoU_synth_2"/>
    <property type="match status" value="1"/>
</dbReference>
<proteinExistence type="inferred from homology"/>
<comment type="catalytic activity">
    <reaction evidence="1">
        <text>a uridine in RNA = a pseudouridine in RNA</text>
        <dbReference type="Rhea" id="RHEA:48348"/>
        <dbReference type="Rhea" id="RHEA-COMP:12068"/>
        <dbReference type="Rhea" id="RHEA-COMP:12069"/>
        <dbReference type="ChEBI" id="CHEBI:65314"/>
        <dbReference type="ChEBI" id="CHEBI:65315"/>
    </reaction>
</comment>
<evidence type="ECO:0000313" key="7">
    <source>
        <dbReference type="EMBL" id="MBB1063471.1"/>
    </source>
</evidence>
<dbReference type="PROSITE" id="PS01129">
    <property type="entry name" value="PSI_RLU"/>
    <property type="match status" value="1"/>
</dbReference>
<evidence type="ECO:0000256" key="3">
    <source>
        <dbReference type="ARBA" id="ARBA00023235"/>
    </source>
</evidence>
<dbReference type="RefSeq" id="WP_182580747.1">
    <property type="nucleotide sequence ID" value="NZ_JACIUY010000048.1"/>
</dbReference>
<dbReference type="GO" id="GO:0000455">
    <property type="term" value="P:enzyme-directed rRNA pseudouridine synthesis"/>
    <property type="evidence" value="ECO:0007669"/>
    <property type="project" value="TreeGrafter"/>
</dbReference>
<evidence type="ECO:0000313" key="9">
    <source>
        <dbReference type="Proteomes" id="UP000518255"/>
    </source>
</evidence>
<evidence type="ECO:0000256" key="1">
    <source>
        <dbReference type="ARBA" id="ARBA00000073"/>
    </source>
</evidence>
<accession>A0A7W3TYZ7</accession>
<dbReference type="InterPro" id="IPR006145">
    <property type="entry name" value="PsdUridine_synth_RsuA/RluA"/>
</dbReference>
<protein>
    <recommendedName>
        <fullName evidence="4">RNA pseudouridylate synthase</fullName>
    </recommendedName>
    <alternativeName>
        <fullName evidence="5">RNA-uridine isomerase</fullName>
    </alternativeName>
</protein>
<dbReference type="GO" id="GO:0009982">
    <property type="term" value="F:pseudouridine synthase activity"/>
    <property type="evidence" value="ECO:0007669"/>
    <property type="project" value="InterPro"/>
</dbReference>
<reference evidence="9 10" key="1">
    <citation type="submission" date="2020-07" db="EMBL/GenBank/DDBJ databases">
        <title>Description of Limosilactobacillus balticus sp. nov., Limosilactobacillus agrestis sp. nov., Limosilactobacillus albertensis sp. nov., Limosilactobacillus rudii sp. nov., Limosilactobacillus fastidiosus sp. nov., five novel Limosilactobacillus species isolated from the vertebrate gastrointestinal tract, and proposal of 6 subspecies of Limosilactobacillus reuteri adapted to the gastrointestinal tract of specific vertebrate hosts.</title>
        <authorList>
            <person name="Li F."/>
            <person name="Cheng C."/>
            <person name="Zheng J."/>
            <person name="Quevedo R.M."/>
            <person name="Li J."/>
            <person name="Roos S."/>
            <person name="Gaenzle M.G."/>
            <person name="Walter J."/>
        </authorList>
    </citation>
    <scope>NUCLEOTIDE SEQUENCE [LARGE SCALE GENOMIC DNA]</scope>
    <source>
        <strain evidence="8 9">WF-MA3-C</strain>
        <strain evidence="7 10">WF-MO7-1</strain>
    </source>
</reference>
<dbReference type="PANTHER" id="PTHR21600:SF44">
    <property type="entry name" value="RIBOSOMAL LARGE SUBUNIT PSEUDOURIDINE SYNTHASE D"/>
    <property type="match status" value="1"/>
</dbReference>
<gene>
    <name evidence="8" type="ORF">H5R63_03370</name>
    <name evidence="7" type="ORF">H5R64_06830</name>
</gene>
<dbReference type="PANTHER" id="PTHR21600">
    <property type="entry name" value="MITOCHONDRIAL RNA PSEUDOURIDINE SYNTHASE"/>
    <property type="match status" value="1"/>
</dbReference>
<keyword evidence="3" id="KW-0413">Isomerase</keyword>
<sequence length="300" mass="34865">MTTFRWELQERLSNKQSLITLRELLQHQWLLPKRFVHYLRSRRQVLINQEYHSVNKVVHPGDQITLLFKGDEFRHPGNNRYLPTINPHLNVLYENRDLLVVNKPRGQKSHPNKKGETRTLMNDVAGYLHHQAYMVHRIDLQTSGAVIVAKNPIVVPILNRFISQGQIHREYLALVRGHLIGKGEWNWPIGDDPSDSWRRMVNGENAQPAQTFFHVLTTTENYSLVRLALGTGRTHQLRVHLAYSGHPIIGDPIYNPNPSGGMLLHGRKQRLVLPFSNRRLEITAPLPPYFKQNLLKYHLE</sequence>
<dbReference type="SUPFAM" id="SSF55120">
    <property type="entry name" value="Pseudouridine synthase"/>
    <property type="match status" value="1"/>
</dbReference>
<name>A0A7W3TYZ7_9LACO</name>
<evidence type="ECO:0000256" key="2">
    <source>
        <dbReference type="ARBA" id="ARBA00010876"/>
    </source>
</evidence>
<dbReference type="CDD" id="cd02869">
    <property type="entry name" value="PseudoU_synth_RluA_like"/>
    <property type="match status" value="1"/>
</dbReference>
<evidence type="ECO:0000259" key="6">
    <source>
        <dbReference type="Pfam" id="PF00849"/>
    </source>
</evidence>
<dbReference type="EMBL" id="JACIUZ010000041">
    <property type="protein sequence ID" value="MBB1063471.1"/>
    <property type="molecule type" value="Genomic_DNA"/>
</dbReference>